<proteinExistence type="predicted"/>
<comment type="caution">
    <text evidence="1">The sequence shown here is derived from an EMBL/GenBank/DDBJ whole genome shotgun (WGS) entry which is preliminary data.</text>
</comment>
<accession>A0A2W4RND4</accession>
<gene>
    <name evidence="1" type="ORF">DM484_01655</name>
</gene>
<evidence type="ECO:0000313" key="2">
    <source>
        <dbReference type="Proteomes" id="UP000249396"/>
    </source>
</evidence>
<dbReference type="Proteomes" id="UP000249396">
    <property type="component" value="Unassembled WGS sequence"/>
</dbReference>
<dbReference type="AlphaFoldDB" id="A0A2W4RND4"/>
<dbReference type="EMBL" id="QJPH01000128">
    <property type="protein sequence ID" value="PZN85262.1"/>
    <property type="molecule type" value="Genomic_DNA"/>
</dbReference>
<evidence type="ECO:0000313" key="1">
    <source>
        <dbReference type="EMBL" id="PZN85262.1"/>
    </source>
</evidence>
<organism evidence="1 2">
    <name type="scientific">Candidatus Methylumidiphilus alinenensis</name>
    <dbReference type="NCBI Taxonomy" id="2202197"/>
    <lineage>
        <taxon>Bacteria</taxon>
        <taxon>Pseudomonadati</taxon>
        <taxon>Pseudomonadota</taxon>
        <taxon>Gammaproteobacteria</taxon>
        <taxon>Methylococcales</taxon>
        <taxon>Candidatus Methylumidiphilus</taxon>
    </lineage>
</organism>
<reference evidence="1 2" key="1">
    <citation type="journal article" date="2018" name="Aquat. Microb. Ecol.">
        <title>Gammaproteobacterial methanotrophs dominate.</title>
        <authorList>
            <person name="Rissanen A.J."/>
            <person name="Saarenheimo J."/>
            <person name="Tiirola M."/>
            <person name="Peura S."/>
            <person name="Aalto S.L."/>
            <person name="Karvinen A."/>
            <person name="Nykanen H."/>
        </authorList>
    </citation>
    <scope>NUCLEOTIDE SEQUENCE [LARGE SCALE GENOMIC DNA]</scope>
    <source>
        <strain evidence="1">AMbin10</strain>
    </source>
</reference>
<protein>
    <submittedName>
        <fullName evidence="1">Uncharacterized protein</fullName>
    </submittedName>
</protein>
<name>A0A2W4RND4_9GAMM</name>
<sequence length="87" mass="10066">MNEEKAPEPIDKIPPEAFLVFREEMAKREIDLSKYNLHFYQTEEVFIVATSYKQKPAGLRGSMVGFPDYEVKILRKDNSIKSTAIAR</sequence>